<evidence type="ECO:0000313" key="2">
    <source>
        <dbReference type="EMBL" id="NOJ79029.1"/>
    </source>
</evidence>
<evidence type="ECO:0000313" key="3">
    <source>
        <dbReference type="Proteomes" id="UP000533080"/>
    </source>
</evidence>
<gene>
    <name evidence="2" type="ORF">HNV28_11870</name>
</gene>
<comment type="caution">
    <text evidence="2">The sequence shown here is derived from an EMBL/GenBank/DDBJ whole genome shotgun (WGS) entry which is preliminary data.</text>
</comment>
<organism evidence="2 3">
    <name type="scientific">Myxococcus xanthus</name>
    <dbReference type="NCBI Taxonomy" id="34"/>
    <lineage>
        <taxon>Bacteria</taxon>
        <taxon>Pseudomonadati</taxon>
        <taxon>Myxococcota</taxon>
        <taxon>Myxococcia</taxon>
        <taxon>Myxococcales</taxon>
        <taxon>Cystobacterineae</taxon>
        <taxon>Myxococcaceae</taxon>
        <taxon>Myxococcus</taxon>
    </lineage>
</organism>
<accession>A0A7Y4IH46</accession>
<proteinExistence type="predicted"/>
<name>A0A7Y4IH46_MYXXA</name>
<dbReference type="AlphaFoldDB" id="A0A7Y4IH46"/>
<reference evidence="2 3" key="1">
    <citation type="submission" date="2020-05" db="EMBL/GenBank/DDBJ databases">
        <authorList>
            <person name="Whitworth D."/>
        </authorList>
    </citation>
    <scope>NUCLEOTIDE SEQUENCE [LARGE SCALE GENOMIC DNA]</scope>
    <source>
        <strain evidence="2 3">AM005</strain>
    </source>
</reference>
<feature type="region of interest" description="Disordered" evidence="1">
    <location>
        <begin position="1"/>
        <end position="35"/>
    </location>
</feature>
<dbReference type="EMBL" id="JABFNT010000031">
    <property type="protein sequence ID" value="NOJ79029.1"/>
    <property type="molecule type" value="Genomic_DNA"/>
</dbReference>
<sequence>MRSASGPRSRQRSVPRSRSSARSTTSSSETAGHPGWGALMQHEVIRLRNMVAVIVTAVALGASHALAAAPVEAGKVYSGTEGEEVAVVPLTPRSDKKFILRVKGTGSEFDGLVFPYEQNDWSTRSTEQFNYSTQWHGRKYTALHVRDTKYELYVPGRQRPIRLAYDEKKTAALKPEEVYAQHQKQMKDGTLAKLMAFDRKGEESGHNKELAATLQEMNNACGTSVAARIDWSSINEDHLKELSISSFCGTPLTSLKELCTASAIAKQTIQEKVKQVSCRFGSALEPKIEADRVIWTTSRDASNQDKFATKYFKQNL</sequence>
<evidence type="ECO:0000256" key="1">
    <source>
        <dbReference type="SAM" id="MobiDB-lite"/>
    </source>
</evidence>
<dbReference type="Proteomes" id="UP000533080">
    <property type="component" value="Unassembled WGS sequence"/>
</dbReference>
<protein>
    <submittedName>
        <fullName evidence="2">Uncharacterized protein</fullName>
    </submittedName>
</protein>
<feature type="compositionally biased region" description="Low complexity" evidence="1">
    <location>
        <begin position="16"/>
        <end position="28"/>
    </location>
</feature>